<evidence type="ECO:0000313" key="3">
    <source>
        <dbReference type="Proteomes" id="UP000004177"/>
    </source>
</evidence>
<evidence type="ECO:0000313" key="2">
    <source>
        <dbReference type="EMBL" id="EJB83196.1"/>
    </source>
</evidence>
<accession>I9UN48</accession>
<name>I9UN48_HELPX</name>
<dbReference type="EMBL" id="AKOZ01000003">
    <property type="protein sequence ID" value="EJB83196.1"/>
    <property type="molecule type" value="Genomic_DNA"/>
</dbReference>
<sequence length="83" mass="9610">MRAVFRENNQIQPGQTLFDPTNHLSDIATIFQHLILSVESRHLIINYRYTHSIGAATNISMSHVMFLVFLMRVPTNPLLEFIK</sequence>
<evidence type="ECO:0000256" key="1">
    <source>
        <dbReference type="SAM" id="Phobius"/>
    </source>
</evidence>
<feature type="transmembrane region" description="Helical" evidence="1">
    <location>
        <begin position="49"/>
        <end position="71"/>
    </location>
</feature>
<dbReference type="Proteomes" id="UP000004177">
    <property type="component" value="Unassembled WGS sequence"/>
</dbReference>
<reference evidence="2 3" key="1">
    <citation type="journal article" date="2013" name="Pathog. Dis.">
        <title>Genome sequences of 65 Helicobacter pylori strains isolated from asymptomatic individuals and patients with gastric cancer, peptic ulcer disease, or gastritis.</title>
        <authorList>
            <person name="Blanchard T.G."/>
            <person name="Czinn S.J."/>
            <person name="Correa P."/>
            <person name="Nakazawa T."/>
            <person name="Keelan M."/>
            <person name="Morningstar L."/>
            <person name="Santana-Cruz I."/>
            <person name="Maroo A."/>
            <person name="McCracken C."/>
            <person name="Shefchek K."/>
            <person name="Daugherty S."/>
            <person name="Song Y."/>
            <person name="Fraser C.M."/>
            <person name="Fricke W.F."/>
        </authorList>
    </citation>
    <scope>NUCLEOTIDE SEQUENCE [LARGE SCALE GENOMIC DNA]</scope>
    <source>
        <strain evidence="2 3">Hp H-6</strain>
    </source>
</reference>
<keyword evidence="1" id="KW-1133">Transmembrane helix</keyword>
<keyword evidence="1" id="KW-0472">Membrane</keyword>
<dbReference type="AlphaFoldDB" id="I9UN48"/>
<proteinExistence type="predicted"/>
<comment type="caution">
    <text evidence="2">The sequence shown here is derived from an EMBL/GenBank/DDBJ whole genome shotgun (WGS) entry which is preliminary data.</text>
</comment>
<dbReference type="PATRIC" id="fig|992061.3.peg.408"/>
<keyword evidence="1" id="KW-0812">Transmembrane</keyword>
<protein>
    <submittedName>
        <fullName evidence="2">Uncharacterized protein</fullName>
    </submittedName>
</protein>
<gene>
    <name evidence="2" type="ORF">HPHPH6_0402</name>
</gene>
<organism evidence="2 3">
    <name type="scientific">Helicobacter pylori Hp H-6</name>
    <dbReference type="NCBI Taxonomy" id="992061"/>
    <lineage>
        <taxon>Bacteria</taxon>
        <taxon>Pseudomonadati</taxon>
        <taxon>Campylobacterota</taxon>
        <taxon>Epsilonproteobacteria</taxon>
        <taxon>Campylobacterales</taxon>
        <taxon>Helicobacteraceae</taxon>
        <taxon>Helicobacter</taxon>
    </lineage>
</organism>